<accession>M0NGW3</accession>
<dbReference type="Proteomes" id="UP000011680">
    <property type="component" value="Unassembled WGS sequence"/>
</dbReference>
<feature type="domain" description="CAAX prenyl protease 2/Lysostaphin resistance protein A-like" evidence="2">
    <location>
        <begin position="139"/>
        <end position="236"/>
    </location>
</feature>
<feature type="transmembrane region" description="Helical" evidence="1">
    <location>
        <begin position="54"/>
        <end position="73"/>
    </location>
</feature>
<name>M0NGW3_9EURY</name>
<gene>
    <name evidence="3" type="ORF">C451_02774</name>
</gene>
<dbReference type="eggNOG" id="arCOG02766">
    <property type="taxonomic scope" value="Archaea"/>
</dbReference>
<dbReference type="PANTHER" id="PTHR43592:SF15">
    <property type="entry name" value="CAAX AMINO TERMINAL PROTEASE FAMILY PROTEIN"/>
    <property type="match status" value="1"/>
</dbReference>
<keyword evidence="1" id="KW-0812">Transmembrane</keyword>
<dbReference type="GO" id="GO:0004175">
    <property type="term" value="F:endopeptidase activity"/>
    <property type="evidence" value="ECO:0007669"/>
    <property type="project" value="UniProtKB-ARBA"/>
</dbReference>
<proteinExistence type="predicted"/>
<evidence type="ECO:0000259" key="2">
    <source>
        <dbReference type="Pfam" id="PF02517"/>
    </source>
</evidence>
<feature type="transmembrane region" description="Helical" evidence="1">
    <location>
        <begin position="224"/>
        <end position="242"/>
    </location>
</feature>
<evidence type="ECO:0000256" key="1">
    <source>
        <dbReference type="SAM" id="Phobius"/>
    </source>
</evidence>
<protein>
    <recommendedName>
        <fullName evidence="2">CAAX prenyl protease 2/Lysostaphin resistance protein A-like domain-containing protein</fullName>
    </recommendedName>
</protein>
<keyword evidence="1" id="KW-0472">Membrane</keyword>
<evidence type="ECO:0000313" key="4">
    <source>
        <dbReference type="Proteomes" id="UP000011680"/>
    </source>
</evidence>
<feature type="transmembrane region" description="Helical" evidence="1">
    <location>
        <begin position="200"/>
        <end position="218"/>
    </location>
</feature>
<reference evidence="3 4" key="1">
    <citation type="journal article" date="2014" name="PLoS Genet.">
        <title>Phylogenetically driven sequencing of extremely halophilic archaea reveals strategies for static and dynamic osmo-response.</title>
        <authorList>
            <person name="Becker E.A."/>
            <person name="Seitzer P.M."/>
            <person name="Tritt A."/>
            <person name="Larsen D."/>
            <person name="Krusor M."/>
            <person name="Yao A.I."/>
            <person name="Wu D."/>
            <person name="Madern D."/>
            <person name="Eisen J.A."/>
            <person name="Darling A.E."/>
            <person name="Facciotti M.T."/>
        </authorList>
    </citation>
    <scope>NUCLEOTIDE SEQUENCE [LARGE SCALE GENOMIC DNA]</scope>
    <source>
        <strain evidence="3 4">JCM 13552</strain>
    </source>
</reference>
<dbReference type="PANTHER" id="PTHR43592">
    <property type="entry name" value="CAAX AMINO TERMINAL PROTEASE"/>
    <property type="match status" value="1"/>
</dbReference>
<organism evidence="3 4">
    <name type="scientific">Halococcus thailandensis JCM 13552</name>
    <dbReference type="NCBI Taxonomy" id="1227457"/>
    <lineage>
        <taxon>Archaea</taxon>
        <taxon>Methanobacteriati</taxon>
        <taxon>Methanobacteriota</taxon>
        <taxon>Stenosarchaea group</taxon>
        <taxon>Halobacteria</taxon>
        <taxon>Halobacteriales</taxon>
        <taxon>Halococcaceae</taxon>
        <taxon>Halococcus</taxon>
    </lineage>
</organism>
<keyword evidence="4" id="KW-1185">Reference proteome</keyword>
<feature type="transmembrane region" description="Helical" evidence="1">
    <location>
        <begin position="12"/>
        <end position="42"/>
    </location>
</feature>
<comment type="caution">
    <text evidence="3">The sequence shown here is derived from an EMBL/GenBank/DDBJ whole genome shotgun (WGS) entry which is preliminary data.</text>
</comment>
<dbReference type="GO" id="GO:0080120">
    <property type="term" value="P:CAAX-box protein maturation"/>
    <property type="evidence" value="ECO:0007669"/>
    <property type="project" value="UniProtKB-ARBA"/>
</dbReference>
<feature type="transmembrane region" description="Helical" evidence="1">
    <location>
        <begin position="95"/>
        <end position="116"/>
    </location>
</feature>
<dbReference type="AlphaFoldDB" id="M0NGW3"/>
<dbReference type="Pfam" id="PF02517">
    <property type="entry name" value="Rce1-like"/>
    <property type="match status" value="1"/>
</dbReference>
<dbReference type="EMBL" id="AOMF01000062">
    <property type="protein sequence ID" value="EMA56349.1"/>
    <property type="molecule type" value="Genomic_DNA"/>
</dbReference>
<feature type="transmembrane region" description="Helical" evidence="1">
    <location>
        <begin position="173"/>
        <end position="193"/>
    </location>
</feature>
<dbReference type="InterPro" id="IPR003675">
    <property type="entry name" value="Rce1/LyrA-like_dom"/>
</dbReference>
<sequence length="243" mass="25626">MKHDASDYISALSVALGLASGGFLVTSLLQIPFVAVLSVLNISVESTIGNVGTTLLQGIGFVLLVVGYVYYAGHPDLLDIRWPLTSNPRKSFQDFGWMVLGFVALIAISKVTSLALQQLGFSAGTNQIIRAVEQSPTLALSMVILSFLAVGPGEETLFRGGVQGVLRRVLRPVPAIIGSSTLFGLAHVTAIVASSGASGIWGYVVSAFVLGLVLGSLYEYTNNLLIPIVVHGAYNAAIFVQYI</sequence>
<keyword evidence="1" id="KW-1133">Transmembrane helix</keyword>
<dbReference type="STRING" id="1227457.C451_02774"/>
<evidence type="ECO:0000313" key="3">
    <source>
        <dbReference type="EMBL" id="EMA56349.1"/>
    </source>
</evidence>